<dbReference type="InterPro" id="IPR036180">
    <property type="entry name" value="Gelsolin-like_dom_sf"/>
</dbReference>
<evidence type="ECO:0000313" key="11">
    <source>
        <dbReference type="Proteomes" id="UP001146793"/>
    </source>
</evidence>
<dbReference type="PANTHER" id="PTHR13803">
    <property type="entry name" value="SEC24-RELATED PROTEIN"/>
    <property type="match status" value="1"/>
</dbReference>
<evidence type="ECO:0000259" key="6">
    <source>
        <dbReference type="Pfam" id="PF04810"/>
    </source>
</evidence>
<dbReference type="InterPro" id="IPR036174">
    <property type="entry name" value="Znf_Sec23_Sec24_sf"/>
</dbReference>
<evidence type="ECO:0000259" key="5">
    <source>
        <dbReference type="Pfam" id="PF00626"/>
    </source>
</evidence>
<dbReference type="Gene3D" id="2.60.40.1670">
    <property type="entry name" value="beta-sandwich domain of Sec23/24"/>
    <property type="match status" value="1"/>
</dbReference>
<dbReference type="Gene3D" id="3.40.50.410">
    <property type="entry name" value="von Willebrand factor, type A domain"/>
    <property type="match status" value="1"/>
</dbReference>
<feature type="domain" description="Sec23/Sec24 helical" evidence="8">
    <location>
        <begin position="629"/>
        <end position="729"/>
    </location>
</feature>
<dbReference type="PANTHER" id="PTHR13803:SF4">
    <property type="entry name" value="SECRETORY 24CD, ISOFORM C"/>
    <property type="match status" value="1"/>
</dbReference>
<keyword evidence="3" id="KW-0653">Protein transport</keyword>
<name>A0AAV7ZFH9_9EUKA</name>
<evidence type="ECO:0000256" key="4">
    <source>
        <dbReference type="SAM" id="MobiDB-lite"/>
    </source>
</evidence>
<dbReference type="SUPFAM" id="SSF53300">
    <property type="entry name" value="vWA-like"/>
    <property type="match status" value="1"/>
</dbReference>
<organism evidence="10 11">
    <name type="scientific">Anaeramoeba flamelloides</name>
    <dbReference type="NCBI Taxonomy" id="1746091"/>
    <lineage>
        <taxon>Eukaryota</taxon>
        <taxon>Metamonada</taxon>
        <taxon>Anaeramoebidae</taxon>
        <taxon>Anaeramoeba</taxon>
    </lineage>
</organism>
<dbReference type="Pfam" id="PF04815">
    <property type="entry name" value="Sec23_helical"/>
    <property type="match status" value="1"/>
</dbReference>
<protein>
    <submittedName>
        <fullName evidence="10">Sec24-related protein</fullName>
    </submittedName>
</protein>
<dbReference type="InterPro" id="IPR012990">
    <property type="entry name" value="Beta-sandwich_Sec23_24"/>
</dbReference>
<dbReference type="InterPro" id="IPR036465">
    <property type="entry name" value="vWFA_dom_sf"/>
</dbReference>
<dbReference type="GO" id="GO:0000149">
    <property type="term" value="F:SNARE binding"/>
    <property type="evidence" value="ECO:0007669"/>
    <property type="project" value="TreeGrafter"/>
</dbReference>
<dbReference type="Pfam" id="PF04810">
    <property type="entry name" value="zf-Sec23_Sec24"/>
    <property type="match status" value="1"/>
</dbReference>
<dbReference type="Pfam" id="PF04811">
    <property type="entry name" value="Sec23_trunk"/>
    <property type="match status" value="1"/>
</dbReference>
<feature type="domain" description="Sec23/Sec24 trunk" evidence="7">
    <location>
        <begin position="292"/>
        <end position="527"/>
    </location>
</feature>
<dbReference type="SUPFAM" id="SSF82754">
    <property type="entry name" value="C-terminal, gelsolin-like domain of Sec23/24"/>
    <property type="match status" value="1"/>
</dbReference>
<dbReference type="GO" id="GO:0090110">
    <property type="term" value="P:COPII-coated vesicle cargo loading"/>
    <property type="evidence" value="ECO:0007669"/>
    <property type="project" value="TreeGrafter"/>
</dbReference>
<evidence type="ECO:0000256" key="2">
    <source>
        <dbReference type="ARBA" id="ARBA00022448"/>
    </source>
</evidence>
<evidence type="ECO:0000256" key="1">
    <source>
        <dbReference type="ARBA" id="ARBA00008334"/>
    </source>
</evidence>
<dbReference type="InterPro" id="IPR036175">
    <property type="entry name" value="Sec23/24_helical_dom_sf"/>
</dbReference>
<dbReference type="InterPro" id="IPR006895">
    <property type="entry name" value="Znf_Sec23_Sec24"/>
</dbReference>
<dbReference type="SUPFAM" id="SSF81811">
    <property type="entry name" value="Helical domain of Sec23/24"/>
    <property type="match status" value="1"/>
</dbReference>
<dbReference type="InterPro" id="IPR006900">
    <property type="entry name" value="Sec23/24_helical_dom"/>
</dbReference>
<feature type="domain" description="Gelsolin-like" evidence="5">
    <location>
        <begin position="757"/>
        <end position="830"/>
    </location>
</feature>
<dbReference type="InterPro" id="IPR029006">
    <property type="entry name" value="ADF-H/Gelsolin-like_dom_sf"/>
</dbReference>
<evidence type="ECO:0000259" key="9">
    <source>
        <dbReference type="Pfam" id="PF08033"/>
    </source>
</evidence>
<evidence type="ECO:0000259" key="7">
    <source>
        <dbReference type="Pfam" id="PF04811"/>
    </source>
</evidence>
<dbReference type="AlphaFoldDB" id="A0AAV7ZFH9"/>
<reference evidence="10" key="1">
    <citation type="submission" date="2022-08" db="EMBL/GenBank/DDBJ databases">
        <title>Novel sulphate-reducing endosymbionts in the free-living metamonad Anaeramoeba.</title>
        <authorList>
            <person name="Jerlstrom-Hultqvist J."/>
            <person name="Cepicka I."/>
            <person name="Gallot-Lavallee L."/>
            <person name="Salas-Leiva D."/>
            <person name="Curtis B.A."/>
            <person name="Zahonova K."/>
            <person name="Pipaliya S."/>
            <person name="Dacks J."/>
            <person name="Roger A.J."/>
        </authorList>
    </citation>
    <scope>NUCLEOTIDE SEQUENCE</scope>
    <source>
        <strain evidence="10">Busselton2</strain>
    </source>
</reference>
<dbReference type="Pfam" id="PF00626">
    <property type="entry name" value="Gelsolin"/>
    <property type="match status" value="1"/>
</dbReference>
<feature type="domain" description="Zinc finger Sec23/Sec24-type" evidence="6">
    <location>
        <begin position="209"/>
        <end position="247"/>
    </location>
</feature>
<dbReference type="GO" id="GO:0006886">
    <property type="term" value="P:intracellular protein transport"/>
    <property type="evidence" value="ECO:0007669"/>
    <property type="project" value="InterPro"/>
</dbReference>
<sequence>MSNNDPQNNISPNLSRRYPRPSYEINQQNPQYYQNTNQQQTNQFLNQGMNNQMNQNNQYQNPNQNQLYNNNQQNMYQNTNQNQMNYQSQQTNLNRNFQNVQISQNNLQQQQQQQQSQVAQSPNTLNQKLFEYRTDGDKIVPPPTSSNFIAIENKNCSPRFMRSSLYSVPQTKMLHRSTTLPFGVVVQPLAITHTSEDFVPVVDFGENGPIRCTRCGAYISSFSTFGKGGKIWICPICEVDNAVPKDYFCALDSNNLRRDLSERPELYRGTVEFVAKKEKGEKNEKIKEQVIHPPHYILLIEVSSFSRQGIFSKISETLKNSIENFPENSYVSVITFDSTIHFYDFSKGEESEPDMIIMSDVNDVFLPISSSTIKPISQIKDQLTSFFENLPENFPKSSIKKGQISSFGAAIKAATLLLEKTGGKIITFSTQLPTKGMGLLKKRDNPKLWGKVGEKKLLIAQGNYYLALGQWCLNHNIVVDQFVFRATSLELTTTSDLSRITGGEIYYYRSFVANIDGEKMLNDITWLLKRPTGFNCICRLRTSTGIRISKSFGNFQINNEEDDIKVSSIDSDKALTFLLEHDMDLNNGQPVYLQFAMLYTTINMQKRIRIINLKLNSSSNIKNIFDYIDQETLMNIVAKQSVNQLQIFPLNQIRENIIQQIVNILYTYRKFCAERVEKQRMVVPSNLQLIPIYSLCLTKSKLFRTYPSIPVDEKVSLAHYIRSSSVKLSSLFMYPRLYPLHNFQKNEGLFSESNQKIMLPNPLKLSVESLSSQGVLIIENGIEMYLWLGQNVSLDLIGLLLNVEINQSTDISRLKLPKLNNTFSKKVNNIIQEISQNRSKFPSLRILRHGMNGEINFLQFLIQDKFKSVSYMEFLSNIHKMIIEKMK</sequence>
<dbReference type="SUPFAM" id="SSF81995">
    <property type="entry name" value="beta-sandwich domain of Sec23/24"/>
    <property type="match status" value="1"/>
</dbReference>
<evidence type="ECO:0000313" key="10">
    <source>
        <dbReference type="EMBL" id="KAJ3438519.1"/>
    </source>
</evidence>
<feature type="compositionally biased region" description="Polar residues" evidence="4">
    <location>
        <begin position="1"/>
        <end position="14"/>
    </location>
</feature>
<dbReference type="InterPro" id="IPR050550">
    <property type="entry name" value="SEC23_SEC24_subfamily"/>
</dbReference>
<feature type="domain" description="Sec23/Sec24 beta-sandwich" evidence="9">
    <location>
        <begin position="533"/>
        <end position="616"/>
    </location>
</feature>
<evidence type="ECO:0000256" key="3">
    <source>
        <dbReference type="ARBA" id="ARBA00022927"/>
    </source>
</evidence>
<gene>
    <name evidence="10" type="ORF">M0812_17709</name>
</gene>
<keyword evidence="2" id="KW-0813">Transport</keyword>
<evidence type="ECO:0000259" key="8">
    <source>
        <dbReference type="Pfam" id="PF04815"/>
    </source>
</evidence>
<feature type="region of interest" description="Disordered" evidence="4">
    <location>
        <begin position="49"/>
        <end position="69"/>
    </location>
</feature>
<dbReference type="Gene3D" id="1.20.120.730">
    <property type="entry name" value="Sec23/Sec24 helical domain"/>
    <property type="match status" value="1"/>
</dbReference>
<dbReference type="InterPro" id="IPR006896">
    <property type="entry name" value="Sec23/24_trunk_dom"/>
</dbReference>
<dbReference type="GO" id="GO:0008270">
    <property type="term" value="F:zinc ion binding"/>
    <property type="evidence" value="ECO:0007669"/>
    <property type="project" value="InterPro"/>
</dbReference>
<dbReference type="SUPFAM" id="SSF82919">
    <property type="entry name" value="Zn-finger domain of Sec23/24"/>
    <property type="match status" value="1"/>
</dbReference>
<dbReference type="InterPro" id="IPR007123">
    <property type="entry name" value="Gelsolin-like_dom"/>
</dbReference>
<feature type="region of interest" description="Disordered" evidence="4">
    <location>
        <begin position="104"/>
        <end position="123"/>
    </location>
</feature>
<dbReference type="Proteomes" id="UP001146793">
    <property type="component" value="Unassembled WGS sequence"/>
</dbReference>
<comment type="similarity">
    <text evidence="1">Belongs to the SEC23/SEC24 family. SEC24 subfamily.</text>
</comment>
<proteinExistence type="inferred from homology"/>
<dbReference type="Pfam" id="PF08033">
    <property type="entry name" value="Sec23_BS"/>
    <property type="match status" value="1"/>
</dbReference>
<dbReference type="EMBL" id="JANTQA010000033">
    <property type="protein sequence ID" value="KAJ3438519.1"/>
    <property type="molecule type" value="Genomic_DNA"/>
</dbReference>
<accession>A0AAV7ZFH9</accession>
<comment type="caution">
    <text evidence="10">The sequence shown here is derived from an EMBL/GenBank/DDBJ whole genome shotgun (WGS) entry which is preliminary data.</text>
</comment>
<dbReference type="Gene3D" id="3.40.20.10">
    <property type="entry name" value="Severin"/>
    <property type="match status" value="1"/>
</dbReference>
<feature type="region of interest" description="Disordered" evidence="4">
    <location>
        <begin position="1"/>
        <end position="22"/>
    </location>
</feature>
<feature type="compositionally biased region" description="Low complexity" evidence="4">
    <location>
        <begin position="104"/>
        <end position="121"/>
    </location>
</feature>
<dbReference type="GO" id="GO:0030127">
    <property type="term" value="C:COPII vesicle coat"/>
    <property type="evidence" value="ECO:0007669"/>
    <property type="project" value="InterPro"/>
</dbReference>
<dbReference type="Gene3D" id="2.30.30.380">
    <property type="entry name" value="Zn-finger domain of Sec23/24"/>
    <property type="match status" value="1"/>
</dbReference>
<dbReference type="GO" id="GO:0070971">
    <property type="term" value="C:endoplasmic reticulum exit site"/>
    <property type="evidence" value="ECO:0007669"/>
    <property type="project" value="TreeGrafter"/>
</dbReference>